<keyword evidence="3" id="KW-1185">Reference proteome</keyword>
<feature type="domain" description="Reverse transcriptase zinc-binding" evidence="1">
    <location>
        <begin position="201"/>
        <end position="258"/>
    </location>
</feature>
<dbReference type="PANTHER" id="PTHR36617:SF16">
    <property type="entry name" value="OS04G0516500 PROTEIN"/>
    <property type="match status" value="1"/>
</dbReference>
<dbReference type="PANTHER" id="PTHR36617">
    <property type="entry name" value="PROTEIN, PUTATIVE-RELATED"/>
    <property type="match status" value="1"/>
</dbReference>
<gene>
    <name evidence="2" type="ORF">A2U01_0004626</name>
</gene>
<dbReference type="Proteomes" id="UP000265520">
    <property type="component" value="Unassembled WGS sequence"/>
</dbReference>
<protein>
    <submittedName>
        <fullName evidence="2">Ribonuclease H protein</fullName>
    </submittedName>
</protein>
<dbReference type="EMBL" id="LXQA010005773">
    <property type="protein sequence ID" value="MCH83800.1"/>
    <property type="molecule type" value="Genomic_DNA"/>
</dbReference>
<proteinExistence type="predicted"/>
<accession>A0A392M8I4</accession>
<sequence length="260" mass="30103">MDNTKMCCVGWDCVCQPKEKGGLGIKNLELFNSSLLSKWKWRCLNDLSAPWYNLLSFRYGSFAANILYGDGRERLKHESIWWRDIWKTGGVEEGGWLGNNISSVLGDGNDIDFWKEKWLGMVPLCDLYPSLYNKTPQQDAHISDMGIWDSNIWLWKLNWAKALDDSETETALELQQMLEQVRPNRAVGDRRRWLPNTDGFFSVRSAYKALQNKLEGAAIDSHIVAALNRLWKNNVPSKVSIFGWWLLLKKLPTREALYRK</sequence>
<comment type="caution">
    <text evidence="2">The sequence shown here is derived from an EMBL/GenBank/DDBJ whole genome shotgun (WGS) entry which is preliminary data.</text>
</comment>
<evidence type="ECO:0000313" key="3">
    <source>
        <dbReference type="Proteomes" id="UP000265520"/>
    </source>
</evidence>
<dbReference type="Pfam" id="PF13966">
    <property type="entry name" value="zf-RVT"/>
    <property type="match status" value="1"/>
</dbReference>
<name>A0A392M8I4_9FABA</name>
<dbReference type="AlphaFoldDB" id="A0A392M8I4"/>
<dbReference type="InterPro" id="IPR026960">
    <property type="entry name" value="RVT-Znf"/>
</dbReference>
<organism evidence="2 3">
    <name type="scientific">Trifolium medium</name>
    <dbReference type="NCBI Taxonomy" id="97028"/>
    <lineage>
        <taxon>Eukaryota</taxon>
        <taxon>Viridiplantae</taxon>
        <taxon>Streptophyta</taxon>
        <taxon>Embryophyta</taxon>
        <taxon>Tracheophyta</taxon>
        <taxon>Spermatophyta</taxon>
        <taxon>Magnoliopsida</taxon>
        <taxon>eudicotyledons</taxon>
        <taxon>Gunneridae</taxon>
        <taxon>Pentapetalae</taxon>
        <taxon>rosids</taxon>
        <taxon>fabids</taxon>
        <taxon>Fabales</taxon>
        <taxon>Fabaceae</taxon>
        <taxon>Papilionoideae</taxon>
        <taxon>50 kb inversion clade</taxon>
        <taxon>NPAAA clade</taxon>
        <taxon>Hologalegina</taxon>
        <taxon>IRL clade</taxon>
        <taxon>Trifolieae</taxon>
        <taxon>Trifolium</taxon>
    </lineage>
</organism>
<reference evidence="2 3" key="1">
    <citation type="journal article" date="2018" name="Front. Plant Sci.">
        <title>Red Clover (Trifolium pratense) and Zigzag Clover (T. medium) - A Picture of Genomic Similarities and Differences.</title>
        <authorList>
            <person name="Dluhosova J."/>
            <person name="Istvanek J."/>
            <person name="Nedelnik J."/>
            <person name="Repkova J."/>
        </authorList>
    </citation>
    <scope>NUCLEOTIDE SEQUENCE [LARGE SCALE GENOMIC DNA]</scope>
    <source>
        <strain evidence="3">cv. 10/8</strain>
        <tissue evidence="2">Leaf</tissue>
    </source>
</reference>
<feature type="non-terminal residue" evidence="2">
    <location>
        <position position="260"/>
    </location>
</feature>
<evidence type="ECO:0000313" key="2">
    <source>
        <dbReference type="EMBL" id="MCH83800.1"/>
    </source>
</evidence>
<evidence type="ECO:0000259" key="1">
    <source>
        <dbReference type="Pfam" id="PF13966"/>
    </source>
</evidence>